<dbReference type="AlphaFoldDB" id="A0A251SD92"/>
<organism evidence="1 2">
    <name type="scientific">Helianthus annuus</name>
    <name type="common">Common sunflower</name>
    <dbReference type="NCBI Taxonomy" id="4232"/>
    <lineage>
        <taxon>Eukaryota</taxon>
        <taxon>Viridiplantae</taxon>
        <taxon>Streptophyta</taxon>
        <taxon>Embryophyta</taxon>
        <taxon>Tracheophyta</taxon>
        <taxon>Spermatophyta</taxon>
        <taxon>Magnoliopsida</taxon>
        <taxon>eudicotyledons</taxon>
        <taxon>Gunneridae</taxon>
        <taxon>Pentapetalae</taxon>
        <taxon>asterids</taxon>
        <taxon>campanulids</taxon>
        <taxon>Asterales</taxon>
        <taxon>Asteraceae</taxon>
        <taxon>Asteroideae</taxon>
        <taxon>Heliantheae alliance</taxon>
        <taxon>Heliantheae</taxon>
        <taxon>Helianthus</taxon>
    </lineage>
</organism>
<dbReference type="EMBL" id="CM007903">
    <property type="protein sequence ID" value="OTF96829.1"/>
    <property type="molecule type" value="Genomic_DNA"/>
</dbReference>
<reference evidence="2" key="1">
    <citation type="journal article" date="2017" name="Nature">
        <title>The sunflower genome provides insights into oil metabolism, flowering and Asterid evolution.</title>
        <authorList>
            <person name="Badouin H."/>
            <person name="Gouzy J."/>
            <person name="Grassa C.J."/>
            <person name="Murat F."/>
            <person name="Staton S.E."/>
            <person name="Cottret L."/>
            <person name="Lelandais-Briere C."/>
            <person name="Owens G.L."/>
            <person name="Carrere S."/>
            <person name="Mayjonade B."/>
            <person name="Legrand L."/>
            <person name="Gill N."/>
            <person name="Kane N.C."/>
            <person name="Bowers J.E."/>
            <person name="Hubner S."/>
            <person name="Bellec A."/>
            <person name="Berard A."/>
            <person name="Berges H."/>
            <person name="Blanchet N."/>
            <person name="Boniface M.C."/>
            <person name="Brunel D."/>
            <person name="Catrice O."/>
            <person name="Chaidir N."/>
            <person name="Claudel C."/>
            <person name="Donnadieu C."/>
            <person name="Faraut T."/>
            <person name="Fievet G."/>
            <person name="Helmstetter N."/>
            <person name="King M."/>
            <person name="Knapp S.J."/>
            <person name="Lai Z."/>
            <person name="Le Paslier M.C."/>
            <person name="Lippi Y."/>
            <person name="Lorenzon L."/>
            <person name="Mandel J.R."/>
            <person name="Marage G."/>
            <person name="Marchand G."/>
            <person name="Marquand E."/>
            <person name="Bret-Mestries E."/>
            <person name="Morien E."/>
            <person name="Nambeesan S."/>
            <person name="Nguyen T."/>
            <person name="Pegot-Espagnet P."/>
            <person name="Pouilly N."/>
            <person name="Raftis F."/>
            <person name="Sallet E."/>
            <person name="Schiex T."/>
            <person name="Thomas J."/>
            <person name="Vandecasteele C."/>
            <person name="Vares D."/>
            <person name="Vear F."/>
            <person name="Vautrin S."/>
            <person name="Crespi M."/>
            <person name="Mangin B."/>
            <person name="Burke J.M."/>
            <person name="Salse J."/>
            <person name="Munos S."/>
            <person name="Vincourt P."/>
            <person name="Rieseberg L.H."/>
            <person name="Langlade N.B."/>
        </authorList>
    </citation>
    <scope>NUCLEOTIDE SEQUENCE [LARGE SCALE GENOMIC DNA]</scope>
    <source>
        <strain evidence="2">cv. SF193</strain>
    </source>
</reference>
<name>A0A251SD92_HELAN</name>
<dbReference type="Proteomes" id="UP000215914">
    <property type="component" value="Chromosome 14"/>
</dbReference>
<protein>
    <submittedName>
        <fullName evidence="1">Uncharacterized protein</fullName>
    </submittedName>
</protein>
<accession>A0A251SD92</accession>
<gene>
    <name evidence="1" type="ORF">HannXRQ_Chr14g0427861</name>
</gene>
<evidence type="ECO:0000313" key="2">
    <source>
        <dbReference type="Proteomes" id="UP000215914"/>
    </source>
</evidence>
<sequence length="102" mass="11349">MCKSTTRRMEAVVVTTDGGDEGLFCSRVYAHELVMGFIFFLLEGLFCSRIDKERAGVLVGTGIGGLTMFSDGVQNLIEKGYKKITHFHSLRHNKHGFGSARY</sequence>
<dbReference type="STRING" id="4232.A0A251SD92"/>
<proteinExistence type="predicted"/>
<dbReference type="InParanoid" id="A0A251SD92"/>
<evidence type="ECO:0000313" key="1">
    <source>
        <dbReference type="EMBL" id="OTF96829.1"/>
    </source>
</evidence>
<keyword evidence="2" id="KW-1185">Reference proteome</keyword>